<dbReference type="RefSeq" id="WP_010624269.1">
    <property type="nucleotide sequence ID" value="NZ_AZFA01000017.1"/>
</dbReference>
<organism evidence="2 3">
    <name type="scientific">Companilactobacillus versmoldensis DSM 14857 = KCTC 3814</name>
    <dbReference type="NCBI Taxonomy" id="1423815"/>
    <lineage>
        <taxon>Bacteria</taxon>
        <taxon>Bacillati</taxon>
        <taxon>Bacillota</taxon>
        <taxon>Bacilli</taxon>
        <taxon>Lactobacillales</taxon>
        <taxon>Lactobacillaceae</taxon>
        <taxon>Companilactobacillus</taxon>
    </lineage>
</organism>
<evidence type="ECO:0000313" key="3">
    <source>
        <dbReference type="Proteomes" id="UP000051647"/>
    </source>
</evidence>
<dbReference type="GO" id="GO:0046872">
    <property type="term" value="F:metal ion binding"/>
    <property type="evidence" value="ECO:0007669"/>
    <property type="project" value="InterPro"/>
</dbReference>
<dbReference type="OrthoDB" id="9762085at2"/>
<dbReference type="PANTHER" id="PTHR11851:SF186">
    <property type="entry name" value="INACTIVE METALLOPROTEASE YMFF-RELATED"/>
    <property type="match status" value="1"/>
</dbReference>
<reference evidence="2 3" key="1">
    <citation type="journal article" date="2015" name="Genome Announc.">
        <title>Expanding the biotechnology potential of lactobacilli through comparative genomics of 213 strains and associated genera.</title>
        <authorList>
            <person name="Sun Z."/>
            <person name="Harris H.M."/>
            <person name="McCann A."/>
            <person name="Guo C."/>
            <person name="Argimon S."/>
            <person name="Zhang W."/>
            <person name="Yang X."/>
            <person name="Jeffery I.B."/>
            <person name="Cooney J.C."/>
            <person name="Kagawa T.F."/>
            <person name="Liu W."/>
            <person name="Song Y."/>
            <person name="Salvetti E."/>
            <person name="Wrobel A."/>
            <person name="Rasinkangas P."/>
            <person name="Parkhill J."/>
            <person name="Rea M.C."/>
            <person name="O'Sullivan O."/>
            <person name="Ritari J."/>
            <person name="Douillard F.P."/>
            <person name="Paul Ross R."/>
            <person name="Yang R."/>
            <person name="Briner A.E."/>
            <person name="Felis G.E."/>
            <person name="de Vos W.M."/>
            <person name="Barrangou R."/>
            <person name="Klaenhammer T.R."/>
            <person name="Caufield P.W."/>
            <person name="Cui Y."/>
            <person name="Zhang H."/>
            <person name="O'Toole P.W."/>
        </authorList>
    </citation>
    <scope>NUCLEOTIDE SEQUENCE [LARGE SCALE GENOMIC DNA]</scope>
    <source>
        <strain evidence="2 3">DSM 14857</strain>
    </source>
</reference>
<feature type="domain" description="Peptidase M16 C-terminal" evidence="1">
    <location>
        <begin position="181"/>
        <end position="361"/>
    </location>
</feature>
<evidence type="ECO:0000313" key="2">
    <source>
        <dbReference type="EMBL" id="KRL66242.1"/>
    </source>
</evidence>
<dbReference type="SUPFAM" id="SSF63411">
    <property type="entry name" value="LuxS/MPP-like metallohydrolase"/>
    <property type="match status" value="2"/>
</dbReference>
<comment type="caution">
    <text evidence="2">The sequence shown here is derived from an EMBL/GenBank/DDBJ whole genome shotgun (WGS) entry which is preliminary data.</text>
</comment>
<dbReference type="PATRIC" id="fig|1423815.3.peg.712"/>
<dbReference type="Pfam" id="PF05193">
    <property type="entry name" value="Peptidase_M16_C"/>
    <property type="match status" value="1"/>
</dbReference>
<evidence type="ECO:0000259" key="1">
    <source>
        <dbReference type="Pfam" id="PF05193"/>
    </source>
</evidence>
<dbReference type="InterPro" id="IPR011249">
    <property type="entry name" value="Metalloenz_LuxS/M16"/>
</dbReference>
<dbReference type="Gene3D" id="3.30.830.10">
    <property type="entry name" value="Metalloenzyme, LuxS/M16 peptidase-like"/>
    <property type="match status" value="2"/>
</dbReference>
<gene>
    <name evidence="2" type="ORF">FC27_GL000703</name>
</gene>
<dbReference type="NCBIfam" id="NF047422">
    <property type="entry name" value="YfmF_fam"/>
    <property type="match status" value="1"/>
</dbReference>
<dbReference type="InterPro" id="IPR050361">
    <property type="entry name" value="MPP/UQCRC_Complex"/>
</dbReference>
<keyword evidence="3" id="KW-1185">Reference proteome</keyword>
<proteinExistence type="predicted"/>
<dbReference type="AlphaFoldDB" id="A0A0R1SIG1"/>
<accession>A0A0R1SIG1</accession>
<dbReference type="EMBL" id="AZFA01000017">
    <property type="protein sequence ID" value="KRL66242.1"/>
    <property type="molecule type" value="Genomic_DNA"/>
</dbReference>
<dbReference type="eggNOG" id="COG0612">
    <property type="taxonomic scope" value="Bacteria"/>
</dbReference>
<dbReference type="STRING" id="1423815.FC27_GL000703"/>
<protein>
    <submittedName>
        <fullName evidence="2">Zn-dependent peptidase</fullName>
    </submittedName>
</protein>
<sequence length="425" mass="48825">MRETLAKNVVLNIKQLQQFRTIKIQIDFLRPIDKKESTKRRLLANVMSNSSAKYPSFKAINDREMELYGAEINAYTRSLLNFNDLGFSVEFADPSFLTGNTKQLENNLELLNDIIFHPNLKSADEFDEMAFTTEKRNMLSNLEAVDDNQDLVSMLELAKLVHLNDQNRQLPIFGDKEELKSLTNSELVDYYHQAIDNDFVMINVVGNVDPEKFSKLMRDKFTGLVESKNRRDLQVQFEDFTDLIKMPATKTDQKTVNQSHLALAFVSDKLEKGSSHLAPQAMNLIFGGDDQSQLFLQVRERNSLAYSVSSTYQPTNHLLTVQAGLDGKDMAKAIALIKRQLEFIQNGEFTDSQIEHAKKVLHTRREVASDTIQHYIMRSMWETVYPEAVLAEDKYQNELAKVSRNDIIRVANRLHIIAQYQMMGE</sequence>
<dbReference type="Proteomes" id="UP000051647">
    <property type="component" value="Unassembled WGS sequence"/>
</dbReference>
<dbReference type="PANTHER" id="PTHR11851">
    <property type="entry name" value="METALLOPROTEASE"/>
    <property type="match status" value="1"/>
</dbReference>
<name>A0A0R1SIG1_9LACO</name>
<dbReference type="InterPro" id="IPR007863">
    <property type="entry name" value="Peptidase_M16_C"/>
</dbReference>